<dbReference type="EMBL" id="FNXT01001355">
    <property type="protein sequence ID" value="SZX79140.1"/>
    <property type="molecule type" value="Genomic_DNA"/>
</dbReference>
<feature type="compositionally biased region" description="Basic and acidic residues" evidence="1">
    <location>
        <begin position="108"/>
        <end position="117"/>
    </location>
</feature>
<evidence type="ECO:0000313" key="3">
    <source>
        <dbReference type="Proteomes" id="UP000256970"/>
    </source>
</evidence>
<keyword evidence="3" id="KW-1185">Reference proteome</keyword>
<name>A0A383WNV1_TETOB</name>
<feature type="compositionally biased region" description="Low complexity" evidence="1">
    <location>
        <begin position="118"/>
        <end position="150"/>
    </location>
</feature>
<evidence type="ECO:0000313" key="2">
    <source>
        <dbReference type="EMBL" id="SZX79140.1"/>
    </source>
</evidence>
<evidence type="ECO:0000256" key="1">
    <source>
        <dbReference type="SAM" id="MobiDB-lite"/>
    </source>
</evidence>
<dbReference type="Proteomes" id="UP000256970">
    <property type="component" value="Unassembled WGS sequence"/>
</dbReference>
<protein>
    <submittedName>
        <fullName evidence="2">Uncharacterized protein</fullName>
    </submittedName>
</protein>
<dbReference type="AlphaFoldDB" id="A0A383WNV1"/>
<gene>
    <name evidence="2" type="ORF">BQ4739_LOCUS19427</name>
</gene>
<organism evidence="2 3">
    <name type="scientific">Tetradesmus obliquus</name>
    <name type="common">Green alga</name>
    <name type="synonym">Acutodesmus obliquus</name>
    <dbReference type="NCBI Taxonomy" id="3088"/>
    <lineage>
        <taxon>Eukaryota</taxon>
        <taxon>Viridiplantae</taxon>
        <taxon>Chlorophyta</taxon>
        <taxon>core chlorophytes</taxon>
        <taxon>Chlorophyceae</taxon>
        <taxon>CS clade</taxon>
        <taxon>Sphaeropleales</taxon>
        <taxon>Scenedesmaceae</taxon>
        <taxon>Tetradesmus</taxon>
    </lineage>
</organism>
<feature type="region of interest" description="Disordered" evidence="1">
    <location>
        <begin position="100"/>
        <end position="150"/>
    </location>
</feature>
<proteinExistence type="predicted"/>
<sequence>MDRQELLSTVVSKEVSNKLIAHKEKGREHVEALLASQKHLTSNVRTLINSLDQVASLSAPKFNSNQPDVLRSAVSRARLLQKQLDAVRARMQRIQVHLQGQEAAADASAHRRLELHQQQEQQEQEQQLQTQQLPQAAVLPAQALQQQHPP</sequence>
<accession>A0A383WNV1</accession>
<reference evidence="2 3" key="1">
    <citation type="submission" date="2016-10" db="EMBL/GenBank/DDBJ databases">
        <authorList>
            <person name="Cai Z."/>
        </authorList>
    </citation>
    <scope>NUCLEOTIDE SEQUENCE [LARGE SCALE GENOMIC DNA]</scope>
</reference>